<sequence>MGTSAPLPQLDTIDSPSDFQHNPLNRQAPSIRLVRIRAASSLDATIHCDIRHASTTSIYICLSYVWGEIDRGHWIFLNGRRFWIRENLWHFLRSARQKFHIRSEWLWIDALCIDQTNNDERTHQVQQMGRIFSSAVKVISWLGMSDEIAEYFEDRSNLDLVHFKESCHAYWNPRSLDPKLRCFYACEYWSRAWITQEFALARRNTFMARDVEVDCEQLEKTYARDWTMVERVNFEMSFGLRGRSLIYLLDRYHYKKSQIPRDRVFSLLALCGEGSDLKADYGLPHVDLARDILQSCKESM</sequence>
<reference evidence="3" key="1">
    <citation type="journal article" date="2020" name="Stud. Mycol.">
        <title>101 Dothideomycetes genomes: a test case for predicting lifestyles and emergence of pathogens.</title>
        <authorList>
            <person name="Haridas S."/>
            <person name="Albert R."/>
            <person name="Binder M."/>
            <person name="Bloem J."/>
            <person name="Labutti K."/>
            <person name="Salamov A."/>
            <person name="Andreopoulos B."/>
            <person name="Baker S."/>
            <person name="Barry K."/>
            <person name="Bills G."/>
            <person name="Bluhm B."/>
            <person name="Cannon C."/>
            <person name="Castanera R."/>
            <person name="Culley D."/>
            <person name="Daum C."/>
            <person name="Ezra D."/>
            <person name="Gonzalez J."/>
            <person name="Henrissat B."/>
            <person name="Kuo A."/>
            <person name="Liang C."/>
            <person name="Lipzen A."/>
            <person name="Lutzoni F."/>
            <person name="Magnuson J."/>
            <person name="Mondo S."/>
            <person name="Nolan M."/>
            <person name="Ohm R."/>
            <person name="Pangilinan J."/>
            <person name="Park H.-J."/>
            <person name="Ramirez L."/>
            <person name="Alfaro M."/>
            <person name="Sun H."/>
            <person name="Tritt A."/>
            <person name="Yoshinaga Y."/>
            <person name="Zwiers L.-H."/>
            <person name="Turgeon B."/>
            <person name="Goodwin S."/>
            <person name="Spatafora J."/>
            <person name="Crous P."/>
            <person name="Grigoriev I."/>
        </authorList>
    </citation>
    <scope>NUCLEOTIDE SEQUENCE</scope>
    <source>
        <strain evidence="3">CBS 113818</strain>
    </source>
</reference>
<dbReference type="InterPro" id="IPR010730">
    <property type="entry name" value="HET"/>
</dbReference>
<dbReference type="PANTHER" id="PTHR24148">
    <property type="entry name" value="ANKYRIN REPEAT DOMAIN-CONTAINING PROTEIN 39 HOMOLOG-RELATED"/>
    <property type="match status" value="1"/>
</dbReference>
<evidence type="ECO:0000313" key="3">
    <source>
        <dbReference type="EMBL" id="KAF2832470.1"/>
    </source>
</evidence>
<organism evidence="3 4">
    <name type="scientific">Ophiobolus disseminans</name>
    <dbReference type="NCBI Taxonomy" id="1469910"/>
    <lineage>
        <taxon>Eukaryota</taxon>
        <taxon>Fungi</taxon>
        <taxon>Dikarya</taxon>
        <taxon>Ascomycota</taxon>
        <taxon>Pezizomycotina</taxon>
        <taxon>Dothideomycetes</taxon>
        <taxon>Pleosporomycetidae</taxon>
        <taxon>Pleosporales</taxon>
        <taxon>Pleosporineae</taxon>
        <taxon>Phaeosphaeriaceae</taxon>
        <taxon>Ophiobolus</taxon>
    </lineage>
</organism>
<protein>
    <submittedName>
        <fullName evidence="3">HET-domain-containing protein</fullName>
    </submittedName>
</protein>
<evidence type="ECO:0000256" key="1">
    <source>
        <dbReference type="SAM" id="MobiDB-lite"/>
    </source>
</evidence>
<evidence type="ECO:0000259" key="2">
    <source>
        <dbReference type="Pfam" id="PF06985"/>
    </source>
</evidence>
<dbReference type="PANTHER" id="PTHR24148:SF73">
    <property type="entry name" value="HET DOMAIN PROTEIN (AFU_ORTHOLOGUE AFUA_8G01020)"/>
    <property type="match status" value="1"/>
</dbReference>
<dbReference type="EMBL" id="MU006217">
    <property type="protein sequence ID" value="KAF2832470.1"/>
    <property type="molecule type" value="Genomic_DNA"/>
</dbReference>
<dbReference type="OrthoDB" id="194358at2759"/>
<proteinExistence type="predicted"/>
<dbReference type="AlphaFoldDB" id="A0A6A7AGN7"/>
<evidence type="ECO:0000313" key="4">
    <source>
        <dbReference type="Proteomes" id="UP000799424"/>
    </source>
</evidence>
<dbReference type="InterPro" id="IPR052895">
    <property type="entry name" value="HetReg/Transcr_Mod"/>
</dbReference>
<keyword evidence="4" id="KW-1185">Reference proteome</keyword>
<name>A0A6A7AGN7_9PLEO</name>
<feature type="compositionally biased region" description="Polar residues" evidence="1">
    <location>
        <begin position="12"/>
        <end position="24"/>
    </location>
</feature>
<accession>A0A6A7AGN7</accession>
<feature type="non-terminal residue" evidence="3">
    <location>
        <position position="300"/>
    </location>
</feature>
<feature type="domain" description="Heterokaryon incompatibility" evidence="2">
    <location>
        <begin position="59"/>
        <end position="197"/>
    </location>
</feature>
<dbReference type="Proteomes" id="UP000799424">
    <property type="component" value="Unassembled WGS sequence"/>
</dbReference>
<feature type="region of interest" description="Disordered" evidence="1">
    <location>
        <begin position="1"/>
        <end position="24"/>
    </location>
</feature>
<gene>
    <name evidence="3" type="ORF">CC86DRAFT_280527</name>
</gene>
<dbReference type="Pfam" id="PF06985">
    <property type="entry name" value="HET"/>
    <property type="match status" value="1"/>
</dbReference>